<evidence type="ECO:0000256" key="2">
    <source>
        <dbReference type="ARBA" id="ARBA00007935"/>
    </source>
</evidence>
<keyword evidence="10" id="KW-1185">Reference proteome</keyword>
<comment type="subcellular location">
    <subcellularLocation>
        <location evidence="1">Cell membrane</location>
        <topology evidence="1">Multi-pass membrane protein</topology>
    </subcellularLocation>
</comment>
<evidence type="ECO:0000256" key="5">
    <source>
        <dbReference type="ARBA" id="ARBA00022692"/>
    </source>
</evidence>
<evidence type="ECO:0000256" key="3">
    <source>
        <dbReference type="ARBA" id="ARBA00022448"/>
    </source>
</evidence>
<dbReference type="InterPro" id="IPR037294">
    <property type="entry name" value="ABC_BtuC-like"/>
</dbReference>
<comment type="similarity">
    <text evidence="2">Belongs to the binding-protein-dependent transport system permease family. FecCD subfamily.</text>
</comment>
<feature type="transmembrane region" description="Helical" evidence="8">
    <location>
        <begin position="268"/>
        <end position="296"/>
    </location>
</feature>
<dbReference type="CDD" id="cd06550">
    <property type="entry name" value="TM_ABC_iron-siderophores_like"/>
    <property type="match status" value="1"/>
</dbReference>
<proteinExistence type="inferred from homology"/>
<keyword evidence="3" id="KW-0813">Transport</keyword>
<name>A0ABR9RT75_9ACTN</name>
<evidence type="ECO:0000256" key="1">
    <source>
        <dbReference type="ARBA" id="ARBA00004651"/>
    </source>
</evidence>
<feature type="transmembrane region" description="Helical" evidence="8">
    <location>
        <begin position="336"/>
        <end position="355"/>
    </location>
</feature>
<keyword evidence="7 8" id="KW-0472">Membrane</keyword>
<protein>
    <submittedName>
        <fullName evidence="9">Iron chelate uptake ABC transporter family permease subunit</fullName>
    </submittedName>
</protein>
<feature type="transmembrane region" description="Helical" evidence="8">
    <location>
        <begin position="308"/>
        <end position="330"/>
    </location>
</feature>
<dbReference type="RefSeq" id="WP_193638113.1">
    <property type="nucleotide sequence ID" value="NZ_JADCSA010000007.1"/>
</dbReference>
<keyword evidence="4" id="KW-1003">Cell membrane</keyword>
<reference evidence="9 10" key="1">
    <citation type="submission" date="2020-10" db="EMBL/GenBank/DDBJ databases">
        <title>Nocardioides sp. isolated from sludge.</title>
        <authorList>
            <person name="Zhang X."/>
        </authorList>
    </citation>
    <scope>NUCLEOTIDE SEQUENCE [LARGE SCALE GENOMIC DNA]</scope>
    <source>
        <strain evidence="9 10">Y6</strain>
    </source>
</reference>
<feature type="transmembrane region" description="Helical" evidence="8">
    <location>
        <begin position="31"/>
        <end position="55"/>
    </location>
</feature>
<comment type="caution">
    <text evidence="9">The sequence shown here is derived from an EMBL/GenBank/DDBJ whole genome shotgun (WGS) entry which is preliminary data.</text>
</comment>
<sequence>MALLTPTRPRTDPRPTDRVGAGARVEDLRFWLVWVPVLLGLLVASVAVAVTIGAADLSVREVAQVVGAKLGLVDSDISAIRTGIVWELRLPRVLTAAAVGAGLALAGAVMQALTRNPLADPYLLGLSSGASTGAVLVLLLGLSAALPVAAFVGALAALVATLLLARSLGEITPSRTVLAGLAVSSFAGAITSLLIFWNARGDSFRQVLNWLLGSLAGADWASVALTWGVLLVVGVPLALRGRVLDAFAFGDSAAAALGVDVGRTRWVLLVATALLTGAMVAVSGSIGFVGLVLPNAVRLLVGFAHRRLLPLTVLCGAIFMVWVDTAARTVFDPRELPVGIITVLIGAPIFVLVLVRNRGRA</sequence>
<feature type="transmembrane region" description="Helical" evidence="8">
    <location>
        <begin position="133"/>
        <end position="165"/>
    </location>
</feature>
<dbReference type="SUPFAM" id="SSF81345">
    <property type="entry name" value="ABC transporter involved in vitamin B12 uptake, BtuC"/>
    <property type="match status" value="1"/>
</dbReference>
<keyword evidence="6 8" id="KW-1133">Transmembrane helix</keyword>
<dbReference type="InterPro" id="IPR022410">
    <property type="entry name" value="ABC_transptr_permease_F420-0"/>
</dbReference>
<organism evidence="9 10">
    <name type="scientific">Nocardioides malaquae</name>
    <dbReference type="NCBI Taxonomy" id="2773426"/>
    <lineage>
        <taxon>Bacteria</taxon>
        <taxon>Bacillati</taxon>
        <taxon>Actinomycetota</taxon>
        <taxon>Actinomycetes</taxon>
        <taxon>Propionibacteriales</taxon>
        <taxon>Nocardioidaceae</taxon>
        <taxon>Nocardioides</taxon>
    </lineage>
</organism>
<dbReference type="EMBL" id="JADCSA010000007">
    <property type="protein sequence ID" value="MBE7324778.1"/>
    <property type="molecule type" value="Genomic_DNA"/>
</dbReference>
<evidence type="ECO:0000256" key="6">
    <source>
        <dbReference type="ARBA" id="ARBA00022989"/>
    </source>
</evidence>
<feature type="transmembrane region" description="Helical" evidence="8">
    <location>
        <begin position="217"/>
        <end position="239"/>
    </location>
</feature>
<accession>A0ABR9RT75</accession>
<dbReference type="PANTHER" id="PTHR30472">
    <property type="entry name" value="FERRIC ENTEROBACTIN TRANSPORT SYSTEM PERMEASE PROTEIN"/>
    <property type="match status" value="1"/>
</dbReference>
<evidence type="ECO:0000313" key="10">
    <source>
        <dbReference type="Proteomes" id="UP000756387"/>
    </source>
</evidence>
<dbReference type="Pfam" id="PF01032">
    <property type="entry name" value="FecCD"/>
    <property type="match status" value="1"/>
</dbReference>
<feature type="transmembrane region" description="Helical" evidence="8">
    <location>
        <begin position="177"/>
        <end position="197"/>
    </location>
</feature>
<evidence type="ECO:0000256" key="8">
    <source>
        <dbReference type="SAM" id="Phobius"/>
    </source>
</evidence>
<dbReference type="Gene3D" id="1.10.3470.10">
    <property type="entry name" value="ABC transporter involved in vitamin B12 uptake, BtuC"/>
    <property type="match status" value="1"/>
</dbReference>
<evidence type="ECO:0000256" key="7">
    <source>
        <dbReference type="ARBA" id="ARBA00023136"/>
    </source>
</evidence>
<dbReference type="Proteomes" id="UP000756387">
    <property type="component" value="Unassembled WGS sequence"/>
</dbReference>
<dbReference type="PANTHER" id="PTHR30472:SF67">
    <property type="entry name" value="PERMEASE OF ABC TRANSPORTER-RELATED"/>
    <property type="match status" value="1"/>
</dbReference>
<feature type="transmembrane region" description="Helical" evidence="8">
    <location>
        <begin position="93"/>
        <end position="113"/>
    </location>
</feature>
<dbReference type="InterPro" id="IPR000522">
    <property type="entry name" value="ABC_transptr_permease_BtuC"/>
</dbReference>
<keyword evidence="5 8" id="KW-0812">Transmembrane</keyword>
<gene>
    <name evidence="9" type="ORF">IEQ44_08940</name>
</gene>
<evidence type="ECO:0000313" key="9">
    <source>
        <dbReference type="EMBL" id="MBE7324778.1"/>
    </source>
</evidence>
<evidence type="ECO:0000256" key="4">
    <source>
        <dbReference type="ARBA" id="ARBA00022475"/>
    </source>
</evidence>
<dbReference type="NCBIfam" id="TIGR03869">
    <property type="entry name" value="F420-0_ABCperm"/>
    <property type="match status" value="1"/>
</dbReference>